<name>A0A0A9C730_ARUDO</name>
<organism evidence="1">
    <name type="scientific">Arundo donax</name>
    <name type="common">Giant reed</name>
    <name type="synonym">Donax arundinaceus</name>
    <dbReference type="NCBI Taxonomy" id="35708"/>
    <lineage>
        <taxon>Eukaryota</taxon>
        <taxon>Viridiplantae</taxon>
        <taxon>Streptophyta</taxon>
        <taxon>Embryophyta</taxon>
        <taxon>Tracheophyta</taxon>
        <taxon>Spermatophyta</taxon>
        <taxon>Magnoliopsida</taxon>
        <taxon>Liliopsida</taxon>
        <taxon>Poales</taxon>
        <taxon>Poaceae</taxon>
        <taxon>PACMAD clade</taxon>
        <taxon>Arundinoideae</taxon>
        <taxon>Arundineae</taxon>
        <taxon>Arundo</taxon>
    </lineage>
</organism>
<protein>
    <submittedName>
        <fullName evidence="1">Uncharacterized protein</fullName>
    </submittedName>
</protein>
<dbReference type="EMBL" id="GBRH01226519">
    <property type="protein sequence ID" value="JAD71376.1"/>
    <property type="molecule type" value="Transcribed_RNA"/>
</dbReference>
<evidence type="ECO:0000313" key="1">
    <source>
        <dbReference type="EMBL" id="JAD71376.1"/>
    </source>
</evidence>
<sequence>MIQHYEFKKLFRLHSLTHPKRPPKKR</sequence>
<reference evidence="1" key="2">
    <citation type="journal article" date="2015" name="Data Brief">
        <title>Shoot transcriptome of the giant reed, Arundo donax.</title>
        <authorList>
            <person name="Barrero R.A."/>
            <person name="Guerrero F.D."/>
            <person name="Moolhuijzen P."/>
            <person name="Goolsby J.A."/>
            <person name="Tidwell J."/>
            <person name="Bellgard S.E."/>
            <person name="Bellgard M.I."/>
        </authorList>
    </citation>
    <scope>NUCLEOTIDE SEQUENCE</scope>
    <source>
        <tissue evidence="1">Shoot tissue taken approximately 20 cm above the soil surface</tissue>
    </source>
</reference>
<proteinExistence type="predicted"/>
<dbReference type="AlphaFoldDB" id="A0A0A9C730"/>
<accession>A0A0A9C730</accession>
<reference evidence="1" key="1">
    <citation type="submission" date="2014-09" db="EMBL/GenBank/DDBJ databases">
        <authorList>
            <person name="Magalhaes I.L.F."/>
            <person name="Oliveira U."/>
            <person name="Santos F.R."/>
            <person name="Vidigal T.H.D.A."/>
            <person name="Brescovit A.D."/>
            <person name="Santos A.J."/>
        </authorList>
    </citation>
    <scope>NUCLEOTIDE SEQUENCE</scope>
    <source>
        <tissue evidence="1">Shoot tissue taken approximately 20 cm above the soil surface</tissue>
    </source>
</reference>